<dbReference type="SUPFAM" id="SSF46689">
    <property type="entry name" value="Homeodomain-like"/>
    <property type="match status" value="1"/>
</dbReference>
<dbReference type="GO" id="GO:0005634">
    <property type="term" value="C:nucleus"/>
    <property type="evidence" value="ECO:0007669"/>
    <property type="project" value="UniProtKB-SubCell"/>
</dbReference>
<evidence type="ECO:0000259" key="3">
    <source>
        <dbReference type="Pfam" id="PF05225"/>
    </source>
</evidence>
<evidence type="ECO:0000256" key="1">
    <source>
        <dbReference type="ARBA" id="ARBA00004123"/>
    </source>
</evidence>
<dbReference type="EMBL" id="VTPC01069260">
    <property type="protein sequence ID" value="KAF2889238.1"/>
    <property type="molecule type" value="Genomic_DNA"/>
</dbReference>
<dbReference type="OrthoDB" id="7763547at2759"/>
<dbReference type="InterPro" id="IPR007889">
    <property type="entry name" value="HTH_Psq"/>
</dbReference>
<comment type="subcellular location">
    <subcellularLocation>
        <location evidence="1">Nucleus</location>
    </subcellularLocation>
</comment>
<feature type="coiled-coil region" evidence="2">
    <location>
        <begin position="220"/>
        <end position="254"/>
    </location>
</feature>
<name>A0A8K0CKT9_IGNLU</name>
<proteinExistence type="predicted"/>
<dbReference type="Proteomes" id="UP000801492">
    <property type="component" value="Unassembled WGS sequence"/>
</dbReference>
<protein>
    <recommendedName>
        <fullName evidence="3">HTH psq-type domain-containing protein</fullName>
    </recommendedName>
</protein>
<sequence length="372" mass="42953">MPKTKKPSLYRKTYTETNITHALDAINHGMSKRKVAAVVNIPRSTLQFRLLENFVKSKHGHNPVLSVAEENTLHEYYDYLRNICDLDLIENSPGNLQKDNVATYNIEDIPIVIVPPNVQLNDFSYNDSLTAENLQILSDREEIENISLNVELNHSNENKLIADYGDISSECKSNSNKKTGNLHEYLIWPETPHRTESRNRSKKDQMPYVITSSGWKNLFNEQQEIKEKAELEKLERKQKRIENTENKLLTQKEKKPRKGISKVNVIFPTTENSLRSEKTEQPENHVRRLFEDDSNTSSVVTQKSETNGILQSISSSCFVNSGLCYMCVKNITSVNVGLKCKVCRIRRYHKICLQKVKQFFKEFVCNPCLKKQ</sequence>
<comment type="caution">
    <text evidence="4">The sequence shown here is derived from an EMBL/GenBank/DDBJ whole genome shotgun (WGS) entry which is preliminary data.</text>
</comment>
<dbReference type="InterPro" id="IPR009057">
    <property type="entry name" value="Homeodomain-like_sf"/>
</dbReference>
<gene>
    <name evidence="4" type="ORF">ILUMI_16935</name>
</gene>
<reference evidence="4" key="1">
    <citation type="submission" date="2019-08" db="EMBL/GenBank/DDBJ databases">
        <title>The genome of the North American firefly Photinus pyralis.</title>
        <authorList>
            <consortium name="Photinus pyralis genome working group"/>
            <person name="Fallon T.R."/>
            <person name="Sander Lower S.E."/>
            <person name="Weng J.-K."/>
        </authorList>
    </citation>
    <scope>NUCLEOTIDE SEQUENCE</scope>
    <source>
        <strain evidence="4">TRF0915ILg1</strain>
        <tissue evidence="4">Whole body</tissue>
    </source>
</reference>
<dbReference type="Pfam" id="PF05225">
    <property type="entry name" value="HTH_psq"/>
    <property type="match status" value="1"/>
</dbReference>
<keyword evidence="2" id="KW-0175">Coiled coil</keyword>
<evidence type="ECO:0000256" key="2">
    <source>
        <dbReference type="SAM" id="Coils"/>
    </source>
</evidence>
<keyword evidence="5" id="KW-1185">Reference proteome</keyword>
<dbReference type="Gene3D" id="1.10.10.60">
    <property type="entry name" value="Homeodomain-like"/>
    <property type="match status" value="1"/>
</dbReference>
<dbReference type="AlphaFoldDB" id="A0A8K0CKT9"/>
<evidence type="ECO:0000313" key="5">
    <source>
        <dbReference type="Proteomes" id="UP000801492"/>
    </source>
</evidence>
<feature type="domain" description="HTH psq-type" evidence="3">
    <location>
        <begin position="15"/>
        <end position="51"/>
    </location>
</feature>
<dbReference type="GO" id="GO:0003677">
    <property type="term" value="F:DNA binding"/>
    <property type="evidence" value="ECO:0007669"/>
    <property type="project" value="InterPro"/>
</dbReference>
<organism evidence="4 5">
    <name type="scientific">Ignelater luminosus</name>
    <name type="common">Cucubano</name>
    <name type="synonym">Pyrophorus luminosus</name>
    <dbReference type="NCBI Taxonomy" id="2038154"/>
    <lineage>
        <taxon>Eukaryota</taxon>
        <taxon>Metazoa</taxon>
        <taxon>Ecdysozoa</taxon>
        <taxon>Arthropoda</taxon>
        <taxon>Hexapoda</taxon>
        <taxon>Insecta</taxon>
        <taxon>Pterygota</taxon>
        <taxon>Neoptera</taxon>
        <taxon>Endopterygota</taxon>
        <taxon>Coleoptera</taxon>
        <taxon>Polyphaga</taxon>
        <taxon>Elateriformia</taxon>
        <taxon>Elateroidea</taxon>
        <taxon>Elateridae</taxon>
        <taxon>Agrypninae</taxon>
        <taxon>Pyrophorini</taxon>
        <taxon>Ignelater</taxon>
    </lineage>
</organism>
<accession>A0A8K0CKT9</accession>
<evidence type="ECO:0000313" key="4">
    <source>
        <dbReference type="EMBL" id="KAF2889238.1"/>
    </source>
</evidence>